<evidence type="ECO:0000256" key="1">
    <source>
        <dbReference type="SAM" id="MobiDB-lite"/>
    </source>
</evidence>
<dbReference type="InterPro" id="IPR027417">
    <property type="entry name" value="P-loop_NTPase"/>
</dbReference>
<dbReference type="SUPFAM" id="SSF52540">
    <property type="entry name" value="P-loop containing nucleoside triphosphate hydrolases"/>
    <property type="match status" value="1"/>
</dbReference>
<protein>
    <recommendedName>
        <fullName evidence="4">AAA+ ATPase domain-containing protein</fullName>
    </recommendedName>
</protein>
<gene>
    <name evidence="2" type="ORF">M3P21_11325</name>
</gene>
<feature type="region of interest" description="Disordered" evidence="1">
    <location>
        <begin position="102"/>
        <end position="138"/>
    </location>
</feature>
<name>A0ABT0Q2R9_9RHOB</name>
<reference evidence="2" key="1">
    <citation type="submission" date="2022-05" db="EMBL/GenBank/DDBJ databases">
        <authorList>
            <person name="Park J.-S."/>
        </authorList>
    </citation>
    <scope>NUCLEOTIDE SEQUENCE</scope>
    <source>
        <strain evidence="2">2012CJ41-6</strain>
    </source>
</reference>
<evidence type="ECO:0000313" key="3">
    <source>
        <dbReference type="Proteomes" id="UP001203880"/>
    </source>
</evidence>
<evidence type="ECO:0008006" key="4">
    <source>
        <dbReference type="Google" id="ProtNLM"/>
    </source>
</evidence>
<dbReference type="RefSeq" id="WP_249710091.1">
    <property type="nucleotide sequence ID" value="NZ_JAMFMB010000012.1"/>
</dbReference>
<feature type="compositionally biased region" description="Acidic residues" evidence="1">
    <location>
        <begin position="110"/>
        <end position="119"/>
    </location>
</feature>
<keyword evidence="3" id="KW-1185">Reference proteome</keyword>
<dbReference type="EMBL" id="JAMFMB010000012">
    <property type="protein sequence ID" value="MCL6284120.1"/>
    <property type="molecule type" value="Genomic_DNA"/>
</dbReference>
<evidence type="ECO:0000313" key="2">
    <source>
        <dbReference type="EMBL" id="MCL6284120.1"/>
    </source>
</evidence>
<accession>A0ABT0Q2R9</accession>
<proteinExistence type="predicted"/>
<dbReference type="Gene3D" id="3.40.50.300">
    <property type="entry name" value="P-loop containing nucleotide triphosphate hydrolases"/>
    <property type="match status" value="1"/>
</dbReference>
<sequence length="586" mass="63673">MDITKRQELYRQALKSDPSATKNTSFRDALGVSNSAKIIGRGLFCFNLNLENLAPSVDQLIVHCLLRFPPEDEIYFSIIIKADMPQLRARLAEMKAVGTSKPWKRASDASDAEEIEETGTNDAPNGAEATSDSATTVSDGATVAGAASAQSPDSLDYAAKNNNVKGYLAQDGQLYLRNKGFFDELPEDLSSISRPVKVEKIVFAIYPPAAAARRSLLAREFVGYLGSLIGRENIHEARSIWPAANAVSPEMARMPDSLALPDIETAVSALGGHYPNGELTRYHAGLNFLKHKHFVILSGLSGTGKTQLALLYARAIHGKATRDADDPFLFVCPVRPEWTDPAGLTGYYDVLTDRYVVPPFLEAVLVATAFRDSPVFVILDEMNLARVEYYFSDVLSAIETGEPLPLHSNGVPLEGSTGSSIPASIPLPPNLFITGTINIDETTNPVSDKVLDRAILIEMNDVDVDGFITKIETKQPALAAACSACRPYLNAMQSAMSAHSLGFGYRLISEVITYHDFAVQKLGQGSDDVLDQLMVQKLLVKLRGSEAQRSLLDDLAKQLASLPRSRTLVDSLTAELDEYGAFQASR</sequence>
<feature type="compositionally biased region" description="Polar residues" evidence="1">
    <location>
        <begin position="120"/>
        <end position="138"/>
    </location>
</feature>
<comment type="caution">
    <text evidence="2">The sequence shown here is derived from an EMBL/GenBank/DDBJ whole genome shotgun (WGS) entry which is preliminary data.</text>
</comment>
<organism evidence="2 3">
    <name type="scientific">Ruegeria spongiae</name>
    <dbReference type="NCBI Taxonomy" id="2942209"/>
    <lineage>
        <taxon>Bacteria</taxon>
        <taxon>Pseudomonadati</taxon>
        <taxon>Pseudomonadota</taxon>
        <taxon>Alphaproteobacteria</taxon>
        <taxon>Rhodobacterales</taxon>
        <taxon>Roseobacteraceae</taxon>
        <taxon>Ruegeria</taxon>
    </lineage>
</organism>
<dbReference type="Proteomes" id="UP001203880">
    <property type="component" value="Unassembled WGS sequence"/>
</dbReference>